<proteinExistence type="predicted"/>
<evidence type="ECO:0000313" key="3">
    <source>
        <dbReference type="Proteomes" id="UP000176204"/>
    </source>
</evidence>
<keyword evidence="3" id="KW-1185">Reference proteome</keyword>
<dbReference type="AlphaFoldDB" id="A0A1C7P9S9"/>
<evidence type="ECO:0000259" key="1">
    <source>
        <dbReference type="Pfam" id="PF07589"/>
    </source>
</evidence>
<dbReference type="EMBL" id="LT629973">
    <property type="protein sequence ID" value="SEH98671.1"/>
    <property type="molecule type" value="Genomic_DNA"/>
</dbReference>
<protein>
    <submittedName>
        <fullName evidence="2">Pep-cterm motif</fullName>
    </submittedName>
</protein>
<dbReference type="NCBIfam" id="TIGR02595">
    <property type="entry name" value="PEP_CTERM"/>
    <property type="match status" value="1"/>
</dbReference>
<gene>
    <name evidence="2" type="ORF">PYTT_2319</name>
</gene>
<dbReference type="Proteomes" id="UP000176204">
    <property type="component" value="Chromosome I"/>
</dbReference>
<dbReference type="InterPro" id="IPR013424">
    <property type="entry name" value="Ice-binding_C"/>
</dbReference>
<evidence type="ECO:0000313" key="2">
    <source>
        <dbReference type="EMBL" id="SEH98671.1"/>
    </source>
</evidence>
<dbReference type="Pfam" id="PF07589">
    <property type="entry name" value="PEP-CTERM"/>
    <property type="match status" value="1"/>
</dbReference>
<sequence length="237" mass="24990">MAQGAALFDMGANDTSGWTQVNNNWNTYNGADGISMVLAGGGNLFAQSQTTNVKWESGKFHGFSGTVLQEMSYRLGLSAPISQTVWGDGLKNGGQTNNTMKFNGLTSGERYCFYIVIGLGGNTYTNGVQLANTYTDAQSSLSRYTATTAGTAAGSEVGYTDMNVNSNYVCASDQVAVLKYENIIADGSGSVTFTLNGGSRSGVNAVAVARMSELVPEPSTAMLGLFGMGLFAFRRRK</sequence>
<feature type="domain" description="Ice-binding protein C-terminal" evidence="1">
    <location>
        <begin position="215"/>
        <end position="236"/>
    </location>
</feature>
<organism evidence="2 3">
    <name type="scientific">Akkermansia glycaniphila</name>
    <dbReference type="NCBI Taxonomy" id="1679444"/>
    <lineage>
        <taxon>Bacteria</taxon>
        <taxon>Pseudomonadati</taxon>
        <taxon>Verrucomicrobiota</taxon>
        <taxon>Verrucomicrobiia</taxon>
        <taxon>Verrucomicrobiales</taxon>
        <taxon>Akkermansiaceae</taxon>
        <taxon>Akkermansia</taxon>
    </lineage>
</organism>
<name>A0A1C7P9S9_9BACT</name>
<dbReference type="KEGG" id="agl:PYTT_2319"/>
<accession>A0A1C7P9S9</accession>
<reference evidence="3" key="1">
    <citation type="submission" date="2016-09" db="EMBL/GenBank/DDBJ databases">
        <authorList>
            <person name="Koehorst J."/>
        </authorList>
    </citation>
    <scope>NUCLEOTIDE SEQUENCE [LARGE SCALE GENOMIC DNA]</scope>
</reference>